<dbReference type="InterPro" id="IPR016167">
    <property type="entry name" value="FAD-bd_PCMH_sub1"/>
</dbReference>
<evidence type="ECO:0000256" key="4">
    <source>
        <dbReference type="ARBA" id="ARBA00004752"/>
    </source>
</evidence>
<keyword evidence="10 20" id="KW-0285">Flavoprotein</keyword>
<dbReference type="InterPro" id="IPR003170">
    <property type="entry name" value="MurB"/>
</dbReference>
<sequence length="339" mass="36993">MSAIERLEDVELRQLNTMGIAARAAELFEVRDPVAVPALWARFDTAPLVVGSGSNIVLAADPRMPLVRFRNADIELISDDGDRVQWRVGAGKIWHELVMDSVAQGLFGLENLAYIPGTVGACPIQNIGAYGVEVNSAIESVHAFEPRTGEWYHLSNADCEFAYRDSLFKQDLSRFVITDVTFNLYRRGEPRLDYAGLRDALPDAATLTPTPQQIADAVVAIRKAKLPDPTVLGNAGSFFKNPIVPLQVADALVAQYPQMPVFRGSSDATRKLSAAWLIDQSGWKGHRDGDAGVAPGHALVLVNYGNASGADIMNLAQRIMDSVEQRFGIRIEPEPRVVS</sequence>
<feature type="active site" description="Proton donor" evidence="20">
    <location>
        <position position="237"/>
    </location>
</feature>
<dbReference type="Gene3D" id="3.30.43.10">
    <property type="entry name" value="Uridine Diphospho-n-acetylenolpyruvylglucosamine Reductase, domain 2"/>
    <property type="match status" value="1"/>
</dbReference>
<evidence type="ECO:0000256" key="13">
    <source>
        <dbReference type="ARBA" id="ARBA00022960"/>
    </source>
</evidence>
<keyword evidence="12 20" id="KW-0521">NADP</keyword>
<feature type="active site" evidence="20">
    <location>
        <position position="334"/>
    </location>
</feature>
<evidence type="ECO:0000256" key="7">
    <source>
        <dbReference type="ARBA" id="ARBA00015188"/>
    </source>
</evidence>
<dbReference type="RefSeq" id="WP_331703862.1">
    <property type="nucleotide sequence ID" value="NZ_JAZHBO010000002.1"/>
</dbReference>
<keyword evidence="16 20" id="KW-0131">Cell cycle</keyword>
<dbReference type="Gene3D" id="3.30.465.10">
    <property type="match status" value="1"/>
</dbReference>
<reference evidence="22 23" key="1">
    <citation type="submission" date="2024-01" db="EMBL/GenBank/DDBJ databases">
        <title>Novel species of the genus Luteimonas isolated from rivers.</title>
        <authorList>
            <person name="Lu H."/>
        </authorList>
    </citation>
    <scope>NUCLEOTIDE SEQUENCE [LARGE SCALE GENOMIC DNA]</scope>
    <source>
        <strain evidence="22 23">FXH3W</strain>
    </source>
</reference>
<evidence type="ECO:0000256" key="10">
    <source>
        <dbReference type="ARBA" id="ARBA00022630"/>
    </source>
</evidence>
<keyword evidence="17 20" id="KW-0961">Cell wall biogenesis/degradation</keyword>
<evidence type="ECO:0000256" key="8">
    <source>
        <dbReference type="ARBA" id="ARBA00022490"/>
    </source>
</evidence>
<evidence type="ECO:0000256" key="20">
    <source>
        <dbReference type="HAMAP-Rule" id="MF_00037"/>
    </source>
</evidence>
<evidence type="ECO:0000256" key="17">
    <source>
        <dbReference type="ARBA" id="ARBA00023316"/>
    </source>
</evidence>
<dbReference type="InterPro" id="IPR036318">
    <property type="entry name" value="FAD-bd_PCMH-like_sf"/>
</dbReference>
<keyword evidence="14 20" id="KW-0573">Peptidoglycan synthesis</keyword>
<comment type="function">
    <text evidence="2 20">Cell wall formation.</text>
</comment>
<dbReference type="PANTHER" id="PTHR21071:SF4">
    <property type="entry name" value="UDP-N-ACETYLENOLPYRUVOYLGLUCOSAMINE REDUCTASE"/>
    <property type="match status" value="1"/>
</dbReference>
<dbReference type="SUPFAM" id="SSF56176">
    <property type="entry name" value="FAD-binding/transporter-associated domain-like"/>
    <property type="match status" value="1"/>
</dbReference>
<dbReference type="EMBL" id="JAZHBO010000002">
    <property type="protein sequence ID" value="MEF2155876.1"/>
    <property type="molecule type" value="Genomic_DNA"/>
</dbReference>
<keyword evidence="11 20" id="KW-0274">FAD</keyword>
<evidence type="ECO:0000256" key="2">
    <source>
        <dbReference type="ARBA" id="ARBA00003921"/>
    </source>
</evidence>
<evidence type="ECO:0000256" key="5">
    <source>
        <dbReference type="ARBA" id="ARBA00010485"/>
    </source>
</evidence>
<dbReference type="InterPro" id="IPR016166">
    <property type="entry name" value="FAD-bd_PCMH"/>
</dbReference>
<dbReference type="SUPFAM" id="SSF56194">
    <property type="entry name" value="Uridine diphospho-N-Acetylenolpyruvylglucosamine reductase, MurB, C-terminal domain"/>
    <property type="match status" value="1"/>
</dbReference>
<dbReference type="InterPro" id="IPR011601">
    <property type="entry name" value="MurB_C"/>
</dbReference>
<evidence type="ECO:0000313" key="22">
    <source>
        <dbReference type="EMBL" id="MEF2155876.1"/>
    </source>
</evidence>
<comment type="cofactor">
    <cofactor evidence="1 20">
        <name>FAD</name>
        <dbReference type="ChEBI" id="CHEBI:57692"/>
    </cofactor>
</comment>
<feature type="domain" description="FAD-binding PCMH-type" evidence="21">
    <location>
        <begin position="20"/>
        <end position="187"/>
    </location>
</feature>
<dbReference type="PANTHER" id="PTHR21071">
    <property type="entry name" value="UDP-N-ACETYLENOLPYRUVOYLGLUCOSAMINE REDUCTASE"/>
    <property type="match status" value="1"/>
</dbReference>
<gene>
    <name evidence="20 22" type="primary">murB</name>
    <name evidence="22" type="ORF">V3390_06460</name>
</gene>
<keyword evidence="13 20" id="KW-0133">Cell shape</keyword>
<dbReference type="Proteomes" id="UP001356170">
    <property type="component" value="Unassembled WGS sequence"/>
</dbReference>
<evidence type="ECO:0000256" key="16">
    <source>
        <dbReference type="ARBA" id="ARBA00023306"/>
    </source>
</evidence>
<keyword evidence="8 20" id="KW-0963">Cytoplasm</keyword>
<keyword evidence="15 20" id="KW-0560">Oxidoreductase</keyword>
<protein>
    <recommendedName>
        <fullName evidence="7 20">UDP-N-acetylenolpyruvoylglucosamine reductase</fullName>
        <ecNumber evidence="6 20">1.3.1.98</ecNumber>
    </recommendedName>
    <alternativeName>
        <fullName evidence="18 20">UDP-N-acetylmuramate dehydrogenase</fullName>
    </alternativeName>
</protein>
<keyword evidence="9 20" id="KW-0132">Cell division</keyword>
<comment type="subcellular location">
    <subcellularLocation>
        <location evidence="3 20">Cytoplasm</location>
    </subcellularLocation>
</comment>
<name>A0ABU7UZC1_9GAMM</name>
<feature type="active site" evidence="20">
    <location>
        <position position="164"/>
    </location>
</feature>
<dbReference type="EC" id="1.3.1.98" evidence="6 20"/>
<evidence type="ECO:0000256" key="15">
    <source>
        <dbReference type="ARBA" id="ARBA00023002"/>
    </source>
</evidence>
<comment type="pathway">
    <text evidence="4 20">Cell wall biogenesis; peptidoglycan biosynthesis.</text>
</comment>
<dbReference type="Gene3D" id="3.90.78.10">
    <property type="entry name" value="UDP-N-acetylenolpyruvoylglucosamine reductase, C-terminal domain"/>
    <property type="match status" value="1"/>
</dbReference>
<dbReference type="NCBIfam" id="NF000755">
    <property type="entry name" value="PRK00046.1"/>
    <property type="match status" value="1"/>
</dbReference>
<evidence type="ECO:0000256" key="19">
    <source>
        <dbReference type="ARBA" id="ARBA00048914"/>
    </source>
</evidence>
<evidence type="ECO:0000259" key="21">
    <source>
        <dbReference type="PROSITE" id="PS51387"/>
    </source>
</evidence>
<dbReference type="NCBIfam" id="TIGR00179">
    <property type="entry name" value="murB"/>
    <property type="match status" value="1"/>
</dbReference>
<dbReference type="GO" id="GO:0008762">
    <property type="term" value="F:UDP-N-acetylmuramate dehydrogenase activity"/>
    <property type="evidence" value="ECO:0007669"/>
    <property type="project" value="UniProtKB-EC"/>
</dbReference>
<comment type="catalytic activity">
    <reaction evidence="19 20">
        <text>UDP-N-acetyl-alpha-D-muramate + NADP(+) = UDP-N-acetyl-3-O-(1-carboxyvinyl)-alpha-D-glucosamine + NADPH + H(+)</text>
        <dbReference type="Rhea" id="RHEA:12248"/>
        <dbReference type="ChEBI" id="CHEBI:15378"/>
        <dbReference type="ChEBI" id="CHEBI:57783"/>
        <dbReference type="ChEBI" id="CHEBI:58349"/>
        <dbReference type="ChEBI" id="CHEBI:68483"/>
        <dbReference type="ChEBI" id="CHEBI:70757"/>
        <dbReference type="EC" id="1.3.1.98"/>
    </reaction>
</comment>
<evidence type="ECO:0000256" key="14">
    <source>
        <dbReference type="ARBA" id="ARBA00022984"/>
    </source>
</evidence>
<dbReference type="Pfam" id="PF02873">
    <property type="entry name" value="MurB_C"/>
    <property type="match status" value="1"/>
</dbReference>
<evidence type="ECO:0000256" key="1">
    <source>
        <dbReference type="ARBA" id="ARBA00001974"/>
    </source>
</evidence>
<proteinExistence type="inferred from homology"/>
<comment type="similarity">
    <text evidence="5 20">Belongs to the MurB family.</text>
</comment>
<evidence type="ECO:0000256" key="6">
    <source>
        <dbReference type="ARBA" id="ARBA00012518"/>
    </source>
</evidence>
<accession>A0ABU7UZC1</accession>
<dbReference type="Pfam" id="PF01565">
    <property type="entry name" value="FAD_binding_4"/>
    <property type="match status" value="1"/>
</dbReference>
<dbReference type="PROSITE" id="PS51387">
    <property type="entry name" value="FAD_PCMH"/>
    <property type="match status" value="1"/>
</dbReference>
<evidence type="ECO:0000256" key="12">
    <source>
        <dbReference type="ARBA" id="ARBA00022857"/>
    </source>
</evidence>
<dbReference type="InterPro" id="IPR016169">
    <property type="entry name" value="FAD-bd_PCMH_sub2"/>
</dbReference>
<comment type="caution">
    <text evidence="22">The sequence shown here is derived from an EMBL/GenBank/DDBJ whole genome shotgun (WGS) entry which is preliminary data.</text>
</comment>
<dbReference type="InterPro" id="IPR006094">
    <property type="entry name" value="Oxid_FAD_bind_N"/>
</dbReference>
<evidence type="ECO:0000256" key="18">
    <source>
        <dbReference type="ARBA" id="ARBA00031026"/>
    </source>
</evidence>
<keyword evidence="23" id="KW-1185">Reference proteome</keyword>
<evidence type="ECO:0000256" key="3">
    <source>
        <dbReference type="ARBA" id="ARBA00004496"/>
    </source>
</evidence>
<dbReference type="HAMAP" id="MF_00037">
    <property type="entry name" value="MurB"/>
    <property type="match status" value="1"/>
</dbReference>
<dbReference type="InterPro" id="IPR036635">
    <property type="entry name" value="MurB_C_sf"/>
</dbReference>
<evidence type="ECO:0000256" key="11">
    <source>
        <dbReference type="ARBA" id="ARBA00022827"/>
    </source>
</evidence>
<dbReference type="NCBIfam" id="NF010478">
    <property type="entry name" value="PRK13903.1"/>
    <property type="match status" value="1"/>
</dbReference>
<evidence type="ECO:0000313" key="23">
    <source>
        <dbReference type="Proteomes" id="UP001356170"/>
    </source>
</evidence>
<organism evidence="22 23">
    <name type="scientific">Aquilutibacter rugosus</name>
    <dbReference type="NCBI Taxonomy" id="3115820"/>
    <lineage>
        <taxon>Bacteria</taxon>
        <taxon>Pseudomonadati</taxon>
        <taxon>Pseudomonadota</taxon>
        <taxon>Gammaproteobacteria</taxon>
        <taxon>Lysobacterales</taxon>
        <taxon>Lysobacteraceae</taxon>
        <taxon>Aquilutibacter</taxon>
    </lineage>
</organism>
<evidence type="ECO:0000256" key="9">
    <source>
        <dbReference type="ARBA" id="ARBA00022618"/>
    </source>
</evidence>